<dbReference type="AlphaFoldDB" id="A0A6J4KEK9"/>
<gene>
    <name evidence="3" type="ORF">AVDCRST_MAG68-882</name>
</gene>
<feature type="domain" description="DHHA1" evidence="2">
    <location>
        <begin position="253"/>
        <end position="321"/>
    </location>
</feature>
<dbReference type="InterPro" id="IPR001667">
    <property type="entry name" value="DDH_dom"/>
</dbReference>
<evidence type="ECO:0000259" key="2">
    <source>
        <dbReference type="Pfam" id="PF02272"/>
    </source>
</evidence>
<dbReference type="GO" id="GO:0003676">
    <property type="term" value="F:nucleic acid binding"/>
    <property type="evidence" value="ECO:0007669"/>
    <property type="project" value="InterPro"/>
</dbReference>
<evidence type="ECO:0000313" key="3">
    <source>
        <dbReference type="EMBL" id="CAA9303738.1"/>
    </source>
</evidence>
<dbReference type="SUPFAM" id="SSF64182">
    <property type="entry name" value="DHH phosphoesterases"/>
    <property type="match status" value="1"/>
</dbReference>
<dbReference type="InterPro" id="IPR038763">
    <property type="entry name" value="DHH_sf"/>
</dbReference>
<name>A0A6J4KEK9_9BACT</name>
<dbReference type="Pfam" id="PF02272">
    <property type="entry name" value="DHHA1"/>
    <property type="match status" value="1"/>
</dbReference>
<organism evidence="3">
    <name type="scientific">uncultured Gemmatimonadota bacterium</name>
    <dbReference type="NCBI Taxonomy" id="203437"/>
    <lineage>
        <taxon>Bacteria</taxon>
        <taxon>Pseudomonadati</taxon>
        <taxon>Gemmatimonadota</taxon>
        <taxon>environmental samples</taxon>
    </lineage>
</organism>
<protein>
    <submittedName>
        <fullName evidence="3">RecJ</fullName>
    </submittedName>
</protein>
<proteinExistence type="predicted"/>
<feature type="domain" description="DDH" evidence="1">
    <location>
        <begin position="29"/>
        <end position="160"/>
    </location>
</feature>
<accession>A0A6J4KEK9</accession>
<sequence length="338" mass="35838">MPTHELLAVPESRAFPLRRVLQRLLAARRVVLVTHVGADGDGSGSQAAVAAWLEARGIDATIVNPTPFPDLFRFVLHRQDVVADLGTPEAEAALAEADLFLVLDTSEPARVGVLAEHLPRDRTLVVDHHPAGSEVVGDTAVQDPSAGATGEMVYDMITLAGDAVPRASALGAYVAIVSDTGSFRYSNTTPRIHAVAAELLARGIDPEVVYRRLFATAPLRRLELLREALASLRTDPQSRIAWMTVRADTASRLGATGEDFDGLIEHVRSIEGTEVAMLFRETEEGATKVSFRSNGAADVNRLARRFGGGGHVKAAGALIPGGIDEVTPPVLAAARTAG</sequence>
<dbReference type="InterPro" id="IPR003156">
    <property type="entry name" value="DHHA1_dom"/>
</dbReference>
<dbReference type="Pfam" id="PF01368">
    <property type="entry name" value="DHH"/>
    <property type="match status" value="1"/>
</dbReference>
<dbReference type="PANTHER" id="PTHR47618">
    <property type="entry name" value="BIFUNCTIONAL OLIGORIBONUCLEASE AND PAP PHOSPHATASE NRNA"/>
    <property type="match status" value="1"/>
</dbReference>
<evidence type="ECO:0000259" key="1">
    <source>
        <dbReference type="Pfam" id="PF01368"/>
    </source>
</evidence>
<dbReference type="Gene3D" id="3.10.310.30">
    <property type="match status" value="1"/>
</dbReference>
<dbReference type="Gene3D" id="3.90.1640.10">
    <property type="entry name" value="inorganic pyrophosphatase (n-terminal core)"/>
    <property type="match status" value="1"/>
</dbReference>
<dbReference type="InterPro" id="IPR051319">
    <property type="entry name" value="Oligoribo/pAp-PDE_c-di-AMP_PDE"/>
</dbReference>
<reference evidence="3" key="1">
    <citation type="submission" date="2020-02" db="EMBL/GenBank/DDBJ databases">
        <authorList>
            <person name="Meier V. D."/>
        </authorList>
    </citation>
    <scope>NUCLEOTIDE SEQUENCE</scope>
    <source>
        <strain evidence="3">AVDCRST_MAG68</strain>
    </source>
</reference>
<dbReference type="PANTHER" id="PTHR47618:SF1">
    <property type="entry name" value="BIFUNCTIONAL OLIGORIBONUCLEASE AND PAP PHOSPHATASE NRNA"/>
    <property type="match status" value="1"/>
</dbReference>
<dbReference type="EMBL" id="CADCTW010000039">
    <property type="protein sequence ID" value="CAA9303738.1"/>
    <property type="molecule type" value="Genomic_DNA"/>
</dbReference>